<dbReference type="OrthoDB" id="9802228at2"/>
<evidence type="ECO:0000313" key="2">
    <source>
        <dbReference type="EMBL" id="VBB05556.1"/>
    </source>
</evidence>
<gene>
    <name evidence="2" type="ORF">LUCI_0766</name>
</gene>
<dbReference type="PANTHER" id="PTHR34135">
    <property type="entry name" value="LYSOZYME"/>
    <property type="match status" value="1"/>
</dbReference>
<dbReference type="GO" id="GO:0016998">
    <property type="term" value="P:cell wall macromolecule catabolic process"/>
    <property type="evidence" value="ECO:0007669"/>
    <property type="project" value="InterPro"/>
</dbReference>
<dbReference type="Gene3D" id="3.20.20.80">
    <property type="entry name" value="Glycosidases"/>
    <property type="match status" value="1"/>
</dbReference>
<evidence type="ECO:0000256" key="1">
    <source>
        <dbReference type="ARBA" id="ARBA00010646"/>
    </source>
</evidence>
<dbReference type="AlphaFoldDB" id="A0A498QZD7"/>
<sequence>MKGIDISENNGTVDWQSVVDAGCEFAIIRLGYGLRHLDGNFANNVNGALEAGLKIGVYFYSYALTVDEAKDEAQYVQGIMQDYGVNPELGIWYDMEDADGYKERNGMPDNQTITDMCSAFICALNEAGYQHVGIYASYSWLTGVIDTSQLANYVPYWNAQWGSSNDFSQARMWQYTDSFSINGQDFDGDEYYG</sequence>
<protein>
    <submittedName>
        <fullName evidence="2">Uncharacterized protein</fullName>
    </submittedName>
</protein>
<evidence type="ECO:0000313" key="3">
    <source>
        <dbReference type="Proteomes" id="UP000277811"/>
    </source>
</evidence>
<dbReference type="GO" id="GO:0016052">
    <property type="term" value="P:carbohydrate catabolic process"/>
    <property type="evidence" value="ECO:0007669"/>
    <property type="project" value="TreeGrafter"/>
</dbReference>
<dbReference type="Pfam" id="PF01183">
    <property type="entry name" value="Glyco_hydro_25"/>
    <property type="match status" value="1"/>
</dbReference>
<dbReference type="InterPro" id="IPR002053">
    <property type="entry name" value="Glyco_hydro_25"/>
</dbReference>
<dbReference type="PANTHER" id="PTHR34135:SF2">
    <property type="entry name" value="LYSOZYME"/>
    <property type="match status" value="1"/>
</dbReference>
<dbReference type="PROSITE" id="PS51904">
    <property type="entry name" value="GLYCOSYL_HYDROL_F25_2"/>
    <property type="match status" value="1"/>
</dbReference>
<dbReference type="EMBL" id="UPPP01000057">
    <property type="protein sequence ID" value="VBB05556.1"/>
    <property type="molecule type" value="Genomic_DNA"/>
</dbReference>
<dbReference type="Proteomes" id="UP000277811">
    <property type="component" value="Unassembled WGS sequence"/>
</dbReference>
<dbReference type="SUPFAM" id="SSF51445">
    <property type="entry name" value="(Trans)glycosidases"/>
    <property type="match status" value="1"/>
</dbReference>
<reference evidence="2 3" key="1">
    <citation type="submission" date="2018-06" db="EMBL/GenBank/DDBJ databases">
        <authorList>
            <person name="Strepis N."/>
        </authorList>
    </citation>
    <scope>NUCLEOTIDE SEQUENCE [LARGE SCALE GENOMIC DNA]</scope>
    <source>
        <strain evidence="2">LUCI</strain>
    </source>
</reference>
<proteinExistence type="inferred from homology"/>
<accession>A0A498QZD7</accession>
<dbReference type="GO" id="GO:0009253">
    <property type="term" value="P:peptidoglycan catabolic process"/>
    <property type="evidence" value="ECO:0007669"/>
    <property type="project" value="InterPro"/>
</dbReference>
<dbReference type="RefSeq" id="WP_122626547.1">
    <property type="nucleotide sequence ID" value="NZ_UPPP01000057.1"/>
</dbReference>
<dbReference type="InterPro" id="IPR017853">
    <property type="entry name" value="GH"/>
</dbReference>
<dbReference type="GO" id="GO:0003796">
    <property type="term" value="F:lysozyme activity"/>
    <property type="evidence" value="ECO:0007669"/>
    <property type="project" value="InterPro"/>
</dbReference>
<organism evidence="2 3">
    <name type="scientific">Lucifera butyrica</name>
    <dbReference type="NCBI Taxonomy" id="1351585"/>
    <lineage>
        <taxon>Bacteria</taxon>
        <taxon>Bacillati</taxon>
        <taxon>Bacillota</taxon>
        <taxon>Negativicutes</taxon>
        <taxon>Veillonellales</taxon>
        <taxon>Veillonellaceae</taxon>
        <taxon>Lucifera</taxon>
    </lineage>
</organism>
<keyword evidence="3" id="KW-1185">Reference proteome</keyword>
<comment type="similarity">
    <text evidence="1">Belongs to the glycosyl hydrolase 25 family.</text>
</comment>
<name>A0A498QZD7_9FIRM</name>